<evidence type="ECO:0000313" key="7">
    <source>
        <dbReference type="Proteomes" id="UP001500466"/>
    </source>
</evidence>
<keyword evidence="2 3" id="KW-0408">Iron</keyword>
<dbReference type="PROSITE" id="PS51007">
    <property type="entry name" value="CYTC"/>
    <property type="match status" value="1"/>
</dbReference>
<keyword evidence="1 3" id="KW-0479">Metal-binding</keyword>
<dbReference type="RefSeq" id="WP_345679994.1">
    <property type="nucleotide sequence ID" value="NZ_BAABHS010000038.1"/>
</dbReference>
<keyword evidence="7" id="KW-1185">Reference proteome</keyword>
<evidence type="ECO:0000256" key="4">
    <source>
        <dbReference type="SAM" id="MobiDB-lite"/>
    </source>
</evidence>
<protein>
    <recommendedName>
        <fullName evidence="5">Cytochrome c domain-containing protein</fullName>
    </recommendedName>
</protein>
<gene>
    <name evidence="6" type="ORF">GCM10023205_71650</name>
</gene>
<feature type="domain" description="Cytochrome c" evidence="5">
    <location>
        <begin position="8"/>
        <end position="103"/>
    </location>
</feature>
<feature type="region of interest" description="Disordered" evidence="4">
    <location>
        <begin position="1"/>
        <end position="34"/>
    </location>
</feature>
<organism evidence="6 7">
    <name type="scientific">Yinghuangia aomiensis</name>
    <dbReference type="NCBI Taxonomy" id="676205"/>
    <lineage>
        <taxon>Bacteria</taxon>
        <taxon>Bacillati</taxon>
        <taxon>Actinomycetota</taxon>
        <taxon>Actinomycetes</taxon>
        <taxon>Kitasatosporales</taxon>
        <taxon>Streptomycetaceae</taxon>
        <taxon>Yinghuangia</taxon>
    </lineage>
</organism>
<proteinExistence type="predicted"/>
<evidence type="ECO:0000256" key="3">
    <source>
        <dbReference type="PROSITE-ProRule" id="PRU00433"/>
    </source>
</evidence>
<dbReference type="Proteomes" id="UP001500466">
    <property type="component" value="Unassembled WGS sequence"/>
</dbReference>
<evidence type="ECO:0000256" key="2">
    <source>
        <dbReference type="ARBA" id="ARBA00023004"/>
    </source>
</evidence>
<dbReference type="InterPro" id="IPR009056">
    <property type="entry name" value="Cyt_c-like_dom"/>
</dbReference>
<evidence type="ECO:0000259" key="5">
    <source>
        <dbReference type="PROSITE" id="PS51007"/>
    </source>
</evidence>
<evidence type="ECO:0000256" key="1">
    <source>
        <dbReference type="ARBA" id="ARBA00022723"/>
    </source>
</evidence>
<reference evidence="7" key="1">
    <citation type="journal article" date="2019" name="Int. J. Syst. Evol. Microbiol.">
        <title>The Global Catalogue of Microorganisms (GCM) 10K type strain sequencing project: providing services to taxonomists for standard genome sequencing and annotation.</title>
        <authorList>
            <consortium name="The Broad Institute Genomics Platform"/>
            <consortium name="The Broad Institute Genome Sequencing Center for Infectious Disease"/>
            <person name="Wu L."/>
            <person name="Ma J."/>
        </authorList>
    </citation>
    <scope>NUCLEOTIDE SEQUENCE [LARGE SCALE GENOMIC DNA]</scope>
    <source>
        <strain evidence="7">JCM 17986</strain>
    </source>
</reference>
<dbReference type="EMBL" id="BAABHS010000038">
    <property type="protein sequence ID" value="GAA4990049.1"/>
    <property type="molecule type" value="Genomic_DNA"/>
</dbReference>
<accession>A0ABP9I6K4</accession>
<name>A0ABP9I6K4_9ACTN</name>
<keyword evidence="3" id="KW-0349">Heme</keyword>
<sequence length="228" mass="24467">MHDNGGYDDAPEGRKSVEECGKCHASGPDGPTITGVGDDGVLVTVFHTRECIDEFMHESDESQAELKEHEAAVRRGLAAVRAHLRHDRPAPGSEAAAYAAVVAELVDAFLVQDMRGRFVVHEQFLGILGQHFPHSSAVDNTPATARDDADVRGGLEPFTVPDDDTALLSWVLDHGGTIAYDGDLQRGPNPRHRITLPDGESIVVAPGDRLLGGNGTIHLAVPDYRDGR</sequence>
<comment type="caution">
    <text evidence="6">The sequence shown here is derived from an EMBL/GenBank/DDBJ whole genome shotgun (WGS) entry which is preliminary data.</text>
</comment>
<feature type="compositionally biased region" description="Basic and acidic residues" evidence="4">
    <location>
        <begin position="1"/>
        <end position="22"/>
    </location>
</feature>
<evidence type="ECO:0000313" key="6">
    <source>
        <dbReference type="EMBL" id="GAA4990049.1"/>
    </source>
</evidence>